<dbReference type="SUPFAM" id="SSF52540">
    <property type="entry name" value="P-loop containing nucleoside triphosphate hydrolases"/>
    <property type="match status" value="1"/>
</dbReference>
<evidence type="ECO:0000313" key="2">
    <source>
        <dbReference type="EMBL" id="CAJ1393110.1"/>
    </source>
</evidence>
<feature type="region of interest" description="Disordered" evidence="1">
    <location>
        <begin position="5285"/>
        <end position="5304"/>
    </location>
</feature>
<sequence length="5328" mass="599764">MERGAADSRTLRIPQGGRNGSRAEQPAVPGGRGAFAPSSSSIAVAQPRPGAGWCGAPQAKAQVRMTLEERFRLMIRRPTPGELELQNFFQHFDAFNATHPDDQRFENDVGAICQAFTEHFERDTAKDVSPVFLIHFLIKIAQYLHGYVKRTPTEPKAKKAMVVAWTRLGSADVYSATTIAMAPAGLLRLEGYSFKEVLFSVPLDLSLSAVEKQPSWFSRLFFWSTSVEDQVSSLGVKAVAVFAVLHQASLVERRQSFGWMDFCDKAAAVVQRVHEEVLKALLVWKELLPKLEPEKEVLQALLRAFPLRAAVRLIDQLAVCAGSFWRQLPHWISQDTKEVAVAFAWVLQRGDLDQEALVAWLQVIGRGQHGRLPAMLQQLTGLDHSRAVEEALDGFLRCGKTRALFNDFECFIDERPDHWLSVWLLRNIDKIQILNIEGITLTRVCNYLIGVLNRNPYDFEQPGSWLLGTVANIGRTLNASDRMLALLLPCRELTCFQAQDCGLRQMHTASEILEKVPTVKEIDLQQLIPLKDPVSRAWVDSSGAWLVHCAAKASLRCHPQLQEADPELAQRLLEWMEEQIMSQGQTESWFMMVLLLHALNPILRSLDLSFSADISALPDTFMSYRCLVEFHQRLEAIGLDFGSGEAWRLWEPLAGFCEAAKAILDQDPEAVTVQRAEELSHCRALWTQWRQVFEDCQRWQPRGDVFDRNEFDRLKEEVLKLQKVLHWLAERDVEGCALMAQTPAHHELTCQALREYRDRVRLELQVLGSEKLQLVQHFIGHDSQFFSKALMAQAGKTRGRSMADAANWLAETDRLLKELLRNNIRMQDAMIFIDASRQVSLEDEIGKITSFPAYADLASAELTGSIRKALALLQYAVAARQVAEAVRRLRLVPAEDPGLRRMEEDQTQSVRPLKEANQEYAHLVQLFRCEQGSLHNIHFALAAKFAECMPVIDFFREVEYTTAAGQERFEQTKASLDVQLQGQVEETILNEVIEISPLVGPFLSPCGSLQQWVQQLLVGLPAVLPRHLEVIARVNESLGLVVGWFSRYQGKALESAIATAQALQDTGRLEVSLAQSSFSARIRYQAAGFKSTTHLSEAEARELVQQLTFYSRGQSDPNASVKVAVSCRDLCRKAMNVVSKLRTLRSKGHPQYQCCQVLVPLSSIPELDAEAEGLQQQCQDWERLWRQKRRDHPLLAFFDSHELFSMVVLCSGHPLRRNVIEAMRNVQWPKEEEEDKELLEQLSAECLASFVHSLQTATFPAELALAFRRHSVPSPSEQPKAMVDALLRVLDKAGVAVAPKLVAKRSGRQEAVSLDVDNFRMELSLLARSFQNRIECFSGRCVLRCHDALPHTALEDFLQRCESLPGGTFVILGVNLLSARQQRRVQSFQLQLNQEDHHAQVVYAYSGAVPQLPDFIKTSSLSPLSDQELQTSLRPLQKSLVTLICGLPGTGKTEQMKGLVGDVPLLSITEQYDEAKAQATLNTLAARGERIGLKISENADKRQVNRLLFDLITGAWRIPDGSIFAESPSAPLRLCIEVPHCPHLGRTPEESMRNDYPVLGVCEHQLMVVTNTSQNLNVGPDERFVAKYLQAGKNGTIDKLSDWRNPVTHEEVRDDSLCRQLIQEAFASHTRATHNKRNIKSFVQYLVRRFQFFSKSHFYLYNGDHRHMGSALLGQMLREAAMLSEPNMTCSVEQAMLVYDDEFALYVLSREDADLPANLQEFVAEGRRHLQNLEDSDRCAALLGWPLGLQQSEVKQVCDEQQFVLVQDITFRLLCLNERRLARMPVVLDGLTGVGKTFPLKVYAHLLNFRFLKKDSDLPEAPRVLWRVKTWLRRAVLPKLADQQVAQGLDARLLGEDWSVDQILDLYDEIEDMTFAPAAPLAAFGPLQMAEQLWDEVSFWLADSPLLEASNELQICLQEASPTPDNARQLLRSFMQSQVASLFHRLLIHPDLSLHEVEAFLRPIIEVAKRAPKVQLVVLFDEVNTSSILGIFKDIMVDHTMHGELLPENIFFVGCINPAISVPEDGEGLAHREEYFVHPLPVSMEDYCWKCPPLQQHELHSFILQKMRLQFSTALLNSALQSRFVRLICECQKLFVTKVGESAVSQRDIHRCLIVLEYFWSNYDGGHTPNDKFMSCILVAIAVVYHFRLADDGVYMLQRTGRELQEDLANVVREITSLNLREEVNRVIDYFISEQNFKLPEGVALNRDLKENLFGMLITLETKLASGVFGSPGRGKTLAFEVMTQNLRGPQSPREFCRRFRSIDSRIYQCSPESTAQEVQDFLNRALERERIYEQRQGRERCVPFFDEAQLPQEARMVMKPLHDILDERRVSTVIVSGCPLDAANMNRMLSFRRHTQSLKDYEDLGLGVLGKTLSGQPQPAQTQRLLRGAAQAFHGIRNDLRLREVFYERHFISWLRYLRWHCVVKGKPVPPRKLLLRALEETFQAPAVAAEEVVGRFFEAMGLDPLKPSELRNCLDLARACIFGDRKACLETGAPHLAPRFCIVLDDQKDDSAARCLVQQGLMPQNFEMIDVQDFSNDADEVGCAECVSQMKFCMESGRPVLLRNCSSGRLLSSFYNLFNQNYRVTETKEGEQILYIIVAHGPRTYYCRVHPDFFVVLQMQKEEFLAQPAALRSRFSVVMLPLEEVLQQRLRSFSAQQQARVQSALERCEDLVRRLKPEAFCGMADHTLKSLLLSLLSRLGKGSPASLCSDLEGASVTVQLVVRLLQLMPPEWMLHAAPLLGREDFYRAAYFRQSHFSLAALLRAAHGQALRKLMLYTRQCAETHRLLHQAEQQGEIVTINVGEVDSTQALEALLTARIGAREPKSVILVVDMEHHENQHISWLRAFIDSKARIDTHLLFGLLLLYAPERVISGRLYPCIFLDEWEFFFLDSIGQSVSFDTGAILSSVATGQPSEHCVKEESMNAYVVDFCRRARLLPARAKTVKQDRAVVKREGGLLGKVVACVSWACECVLDSLEANSLSQADRFYAENASCKDRSQALMQVLHQRPEIWRHLVATFHTQILGDDLQQQITRIAQEVRSGQKLMSLSEGVRLFLHLKFQDYAVRYLRTICSRYGLRGLLADRTGATAALLPMLSTCHMEGHMDDSLTIPLGDECRVSPLFSVLQRHLHQTLQKLIRKGRLDEEALARKLAEELKKDQALQEFGLLADKEVLQNYGTFLLDTLGAPAEDWILQLLLGWLGAFCAWHESPLDSLASLCVAHHKHGPRLVRLYAVLRLCRHLFGERPASLDSLGSLEARAMRSDLEELSLDALEEGLWQHLRSKLEGDLQEWLQLHAQAERHLTARASRARLQAMSLCAFLAGCDVDRSVLAELVAREGRELGSIFEHLGDAHAAFVRNLVCSTLQPGGVQVSEEMQEQLVAGIRDGWQVADTKIPDELGIWILSKCPTVANCLQSIEQTYVPFYAPSRGEGCRLADLTFAWKASSEEAELIGAFMRLYRLDGRNLLGSIEKNALEFNVAKLLARVLCEEQDPQQAAEALRRAGEEDLRAYSLEVHGPVFIREVYQLRGSGYLQDLLQSPELCTVLPAVADLRPLVESAAARTSGWWLLTTVLTVLGLEVTDEVEEPQEYANIVKALRLSCEQKSIARIWDACAAAPRQVVKALLFLAIYDGFYNARNAAVHPMLDWLPELDLNFSERELNIFRVFIDPSLQRTHNSANEVAQMFRVDCTDSLQLQMRNCLVSNVACLLALPEAKRHHVWLHANEPQTLHGTFGFGSTWKTAIGRVHYDCGCVFDLDGNLKYGNKIQNSHWSAQAAVASFFQSYGAFCLHFLLDDEAHEHLHDQVLTPTAIVSQQEQFLNQHGAAASDRSANFCFQRMATAWEFLNLGLASEQLQVLNSRIAEQMFLSCAGEERQEPRVFLRVFENAEAQIAAEVAFRDILTHQLQALPETLDALQQCNCAALSRQVPRRAAFADGCLAMSSSDTAFAQVVNRYAMALQELKLVELGPDIVRLYAWLHGPDFVEYLQCTGATLQQLAGMTLGEAVQEFCTKNRPLWTQESYIHDVCQQALDACKKFRTATNGALPVGACGQDFSFDELSRDTSLLSLLSLSGEHDGPDLMYRIISYILKVRQTYLDTIEALCQHEDAPRSLQQRLSFQGDADMDSLISTGRLDAEFKLLVEGFEELAVSCCLDGLLEDKRTFDFEPLAKQVLICSWDNKSRLTDAIRRPVSLADGQASHSDWAAPAPMEWAPEFAADCGSGLLAGLETSLRCMRHADLLASEQALRKAAALIPLASLEPQQTLLQGLGALGVPLPTALAEALDACCGQPLMAHLKAVWALLWGKLEQKDFVFVQVHEALRVALEPAHQVQLREAIARWSVQDIDECLAALKSCEGRFFEYKDHAIREVLEWAGYESEILALPDSLRGCHYRAACLELLEARQGVDCDVDATSKWWEGDTLEVATLPSADAEATIDEAEEPEEVEEVELEDEVDRPSRLPRPHAFGISTMWDDEELLALEEEEVTRKRNRENRAACEIQRSWRAVQQAKELQASEQRAATKICRLVRSWLQMRRQRKRENRAACEIQRSWRAVQHAKELQSLKDKEACRQRKRENRAACEIQRSWRAVQQALEKRAAAKICRFVRSWLQMCRQRSLTRKATEARLRVWRLCGIHLITSQPLLLQLFQAWSSYKGDAAVSVVAVPREFREQPMLAASVPVDNIRWQLSVGDQTKSFRAPGDKVLGNALKPKHFGLGGEDFCLVTEDSAVEDVKSPTHAKLRVVPVAEVLDVQVLGVGAKWQQQMHQDATLGNVAALMARGDLVFLENQSLLPMHTVLSSRQANGTVQLRAESATQCWAIHGIEPYYVSLSANAAQLCAAVRLEEDLVLWSENGLVDTLTAESGAMWLEPRAGTCRLSLKIYEQQMGVCVLRREGCAGLLETLRRRLALPRLALVRRTSEGLRALAWEDVAETDHAEVLVQASVHGMDGAFVKQVFVQEDTTAGRILSELKSKEALADAGFCVLEKDVSLYKRGLGRVESLHLTTRQPVRIAVNRSTELLLGMAIQANVGHVEAEVWAWLRGERTSYGAQSAQRELSLEPKESFALVWDFQHSCSRLEEGFAAVPLWDLAELVDGLGPVRMRLVRRSELMQMEVQHPNVPGLQKATSTRLLVLKESQVEGLQNQVVSLQRLMGAGCLRDEEEGILDGTLEQLQIEGRLQLDLCKDPIWLELRVATGSPEESQRAWLAFAETDTRQELLRVARWVLDMPQAVVTELTAGGDICDLEGLEESMRDLVTAAEENDAEIVLTLAAPFGCDVEEILKFGVSRAKEKEPKEKGSHSLMSTTEDSEVLASESVQSWSMVDLQHARGGC</sequence>
<feature type="region of interest" description="Disordered" evidence="1">
    <location>
        <begin position="1"/>
        <end position="42"/>
    </location>
</feature>
<protein>
    <submittedName>
        <fullName evidence="2">Uncharacterized protein</fullName>
    </submittedName>
</protein>
<organism evidence="2 3">
    <name type="scientific">Effrenium voratum</name>
    <dbReference type="NCBI Taxonomy" id="2562239"/>
    <lineage>
        <taxon>Eukaryota</taxon>
        <taxon>Sar</taxon>
        <taxon>Alveolata</taxon>
        <taxon>Dinophyceae</taxon>
        <taxon>Suessiales</taxon>
        <taxon>Symbiodiniaceae</taxon>
        <taxon>Effrenium</taxon>
    </lineage>
</organism>
<name>A0AA36N3J2_9DINO</name>
<evidence type="ECO:0000256" key="1">
    <source>
        <dbReference type="SAM" id="MobiDB-lite"/>
    </source>
</evidence>
<proteinExistence type="predicted"/>
<dbReference type="GO" id="GO:0004842">
    <property type="term" value="F:ubiquitin-protein transferase activity"/>
    <property type="evidence" value="ECO:0007669"/>
    <property type="project" value="InterPro"/>
</dbReference>
<reference evidence="2" key="1">
    <citation type="submission" date="2023-08" db="EMBL/GenBank/DDBJ databases">
        <authorList>
            <person name="Chen Y."/>
            <person name="Shah S."/>
            <person name="Dougan E. K."/>
            <person name="Thang M."/>
            <person name="Chan C."/>
        </authorList>
    </citation>
    <scope>NUCLEOTIDE SEQUENCE</scope>
</reference>
<keyword evidence="3" id="KW-1185">Reference proteome</keyword>
<feature type="compositionally biased region" description="Basic and acidic residues" evidence="1">
    <location>
        <begin position="5285"/>
        <end position="5295"/>
    </location>
</feature>
<gene>
    <name evidence="2" type="ORF">EVOR1521_LOCUS18045</name>
</gene>
<dbReference type="InterPro" id="IPR031248">
    <property type="entry name" value="RNF213"/>
</dbReference>
<comment type="caution">
    <text evidence="2">The sequence shown here is derived from an EMBL/GenBank/DDBJ whole genome shotgun (WGS) entry which is preliminary data.</text>
</comment>
<dbReference type="GO" id="GO:0016887">
    <property type="term" value="F:ATP hydrolysis activity"/>
    <property type="evidence" value="ECO:0007669"/>
    <property type="project" value="InterPro"/>
</dbReference>
<dbReference type="PANTHER" id="PTHR22605">
    <property type="entry name" value="RZ-TYPE DOMAIN-CONTAINING PROTEIN"/>
    <property type="match status" value="1"/>
</dbReference>
<evidence type="ECO:0000313" key="3">
    <source>
        <dbReference type="Proteomes" id="UP001178507"/>
    </source>
</evidence>
<dbReference type="Proteomes" id="UP001178507">
    <property type="component" value="Unassembled WGS sequence"/>
</dbReference>
<accession>A0AA36N3J2</accession>
<dbReference type="PANTHER" id="PTHR22605:SF1">
    <property type="entry name" value="RZ-TYPE DOMAIN-CONTAINING PROTEIN"/>
    <property type="match status" value="1"/>
</dbReference>
<dbReference type="Gene3D" id="3.40.50.300">
    <property type="entry name" value="P-loop containing nucleotide triphosphate hydrolases"/>
    <property type="match status" value="1"/>
</dbReference>
<feature type="compositionally biased region" description="Basic and acidic residues" evidence="1">
    <location>
        <begin position="1"/>
        <end position="10"/>
    </location>
</feature>
<dbReference type="InterPro" id="IPR027417">
    <property type="entry name" value="P-loop_NTPase"/>
</dbReference>
<dbReference type="EMBL" id="CAUJNA010002480">
    <property type="protein sequence ID" value="CAJ1393110.1"/>
    <property type="molecule type" value="Genomic_DNA"/>
</dbReference>